<dbReference type="GO" id="GO:0005975">
    <property type="term" value="P:carbohydrate metabolic process"/>
    <property type="evidence" value="ECO:0007669"/>
    <property type="project" value="InterPro"/>
</dbReference>
<name>A0A561WNZ8_ACTTI</name>
<proteinExistence type="predicted"/>
<feature type="compositionally biased region" description="Low complexity" evidence="1">
    <location>
        <begin position="461"/>
        <end position="472"/>
    </location>
</feature>
<dbReference type="SUPFAM" id="SSF88713">
    <property type="entry name" value="Glycoside hydrolase/deacetylase"/>
    <property type="match status" value="1"/>
</dbReference>
<dbReference type="PROSITE" id="PS51677">
    <property type="entry name" value="NODB"/>
    <property type="match status" value="1"/>
</dbReference>
<dbReference type="Proteomes" id="UP000320239">
    <property type="component" value="Unassembled WGS sequence"/>
</dbReference>
<organism evidence="3 4">
    <name type="scientific">Actinoplanes teichomyceticus</name>
    <dbReference type="NCBI Taxonomy" id="1867"/>
    <lineage>
        <taxon>Bacteria</taxon>
        <taxon>Bacillati</taxon>
        <taxon>Actinomycetota</taxon>
        <taxon>Actinomycetes</taxon>
        <taxon>Micromonosporales</taxon>
        <taxon>Micromonosporaceae</taxon>
        <taxon>Actinoplanes</taxon>
    </lineage>
</organism>
<gene>
    <name evidence="3" type="ORF">FHX34_101576</name>
</gene>
<dbReference type="PANTHER" id="PTHR10587:SF137">
    <property type="entry name" value="4-DEOXY-4-FORMAMIDO-L-ARABINOSE-PHOSPHOUNDECAPRENOL DEFORMYLASE ARND-RELATED"/>
    <property type="match status" value="1"/>
</dbReference>
<evidence type="ECO:0000256" key="1">
    <source>
        <dbReference type="SAM" id="MobiDB-lite"/>
    </source>
</evidence>
<feature type="region of interest" description="Disordered" evidence="1">
    <location>
        <begin position="153"/>
        <end position="231"/>
    </location>
</feature>
<dbReference type="AlphaFoldDB" id="A0A561WNZ8"/>
<feature type="compositionally biased region" description="Low complexity" evidence="1">
    <location>
        <begin position="444"/>
        <end position="453"/>
    </location>
</feature>
<dbReference type="InterPro" id="IPR050248">
    <property type="entry name" value="Polysacc_deacetylase_ArnD"/>
</dbReference>
<dbReference type="Pfam" id="PF01522">
    <property type="entry name" value="Polysacc_deac_1"/>
    <property type="match status" value="1"/>
</dbReference>
<dbReference type="GO" id="GO:0016810">
    <property type="term" value="F:hydrolase activity, acting on carbon-nitrogen (but not peptide) bonds"/>
    <property type="evidence" value="ECO:0007669"/>
    <property type="project" value="InterPro"/>
</dbReference>
<evidence type="ECO:0000313" key="3">
    <source>
        <dbReference type="EMBL" id="TWG25606.1"/>
    </source>
</evidence>
<feature type="compositionally biased region" description="Polar residues" evidence="1">
    <location>
        <begin position="71"/>
        <end position="81"/>
    </location>
</feature>
<feature type="compositionally biased region" description="Low complexity" evidence="1">
    <location>
        <begin position="156"/>
        <end position="169"/>
    </location>
</feature>
<keyword evidence="4" id="KW-1185">Reference proteome</keyword>
<dbReference type="EMBL" id="VIWY01000001">
    <property type="protein sequence ID" value="TWG25606.1"/>
    <property type="molecule type" value="Genomic_DNA"/>
</dbReference>
<dbReference type="InterPro" id="IPR002509">
    <property type="entry name" value="NODB_dom"/>
</dbReference>
<reference evidence="3 4" key="1">
    <citation type="submission" date="2019-06" db="EMBL/GenBank/DDBJ databases">
        <title>Sequencing the genomes of 1000 actinobacteria strains.</title>
        <authorList>
            <person name="Klenk H.-P."/>
        </authorList>
    </citation>
    <scope>NUCLEOTIDE SEQUENCE [LARGE SCALE GENOMIC DNA]</scope>
    <source>
        <strain evidence="3 4">DSM 43866</strain>
    </source>
</reference>
<feature type="region of interest" description="Disordered" evidence="1">
    <location>
        <begin position="425"/>
        <end position="472"/>
    </location>
</feature>
<evidence type="ECO:0000313" key="4">
    <source>
        <dbReference type="Proteomes" id="UP000320239"/>
    </source>
</evidence>
<feature type="domain" description="NodB homology" evidence="2">
    <location>
        <begin position="235"/>
        <end position="425"/>
    </location>
</feature>
<protein>
    <submittedName>
        <fullName evidence="3">Peptidoglycan/xylan/chitin deacetylase (PgdA/CDA1 family)</fullName>
    </submittedName>
</protein>
<dbReference type="PANTHER" id="PTHR10587">
    <property type="entry name" value="GLYCOSYL TRANSFERASE-RELATED"/>
    <property type="match status" value="1"/>
</dbReference>
<comment type="caution">
    <text evidence="3">The sequence shown here is derived from an EMBL/GenBank/DDBJ whole genome shotgun (WGS) entry which is preliminary data.</text>
</comment>
<feature type="compositionally biased region" description="Basic residues" evidence="1">
    <location>
        <begin position="87"/>
        <end position="101"/>
    </location>
</feature>
<sequence length="472" mass="48828">MPPHSSPHLTSSGDAAATGGRHRRPDPADGSETASRVRSRAYPPQSSPRSAVDGSGQPATRAARHRAGDTGSYSTVRTGESGSPAGRTRRATGPRRSRARRPVTGAHRAPNTLPLEAWLEAAKNRPTTVLGTLVVTGLLITAVPLSQPDTGSDPGAFTAAAQAAASARAAQRDRATDADGGGKQQSQAQAQPIAGTTARPTPEASATVKPVQHAPARAVPPGAGPGKSLITTGGQQVALTFDDGPDPQLTPQILQMLDQYQVKATFCLVGSQALRHPDLVRQIVAAGHTLCNHTYAHDLTIGRKNAAKIRADLAKTNEAIRTAVPGAQIPFFRAPGGNFSDKLVSVAHADGMASLYWDVDPRDWEHPAGESDAQHVKRVIATVKKQTKPGSIILSHDFNQPDTITAYRDLIPWLAKNFQLGVPSGTGETPVTATPTAPTPATPSPSASTSAPPAVAPPSASPSTASTGAPTP</sequence>
<dbReference type="InterPro" id="IPR011330">
    <property type="entry name" value="Glyco_hydro/deAcase_b/a-brl"/>
</dbReference>
<feature type="compositionally biased region" description="Low complexity" evidence="1">
    <location>
        <begin position="184"/>
        <end position="195"/>
    </location>
</feature>
<evidence type="ECO:0000259" key="2">
    <source>
        <dbReference type="PROSITE" id="PS51677"/>
    </source>
</evidence>
<dbReference type="CDD" id="cd10917">
    <property type="entry name" value="CE4_NodB_like_6s_7s"/>
    <property type="match status" value="1"/>
</dbReference>
<dbReference type="Gene3D" id="3.20.20.370">
    <property type="entry name" value="Glycoside hydrolase/deacetylase"/>
    <property type="match status" value="1"/>
</dbReference>
<accession>A0A561WNZ8</accession>
<feature type="region of interest" description="Disordered" evidence="1">
    <location>
        <begin position="1"/>
        <end position="109"/>
    </location>
</feature>